<accession>A0A2N6P2R9</accession>
<reference evidence="1 2" key="1">
    <citation type="journal article" date="2016" name="Appl. Microbiol. Biotechnol.">
        <title>Characterization of T-DNA insertion mutants with decreased virulence in the entomopathogenic fungus Beauveria bassiana JEF-007.</title>
        <authorList>
            <person name="Kim S."/>
            <person name="Lee S.J."/>
            <person name="Nai Y.S."/>
            <person name="Yu J.S."/>
            <person name="Lee M.R."/>
            <person name="Yang Y.T."/>
            <person name="Kim J.S."/>
        </authorList>
    </citation>
    <scope>NUCLEOTIDE SEQUENCE [LARGE SCALE GENOMIC DNA]</scope>
    <source>
        <strain evidence="1 2">JEF-007</strain>
    </source>
</reference>
<protein>
    <submittedName>
        <fullName evidence="1">Uncharacterized protein</fullName>
    </submittedName>
</protein>
<name>A0A2N6P2R9_BEABA</name>
<gene>
    <name evidence="1" type="ORF">BM221_001240</name>
</gene>
<evidence type="ECO:0000313" key="2">
    <source>
        <dbReference type="Proteomes" id="UP000235728"/>
    </source>
</evidence>
<organism evidence="1 2">
    <name type="scientific">Beauveria bassiana</name>
    <name type="common">White muscardine disease fungus</name>
    <name type="synonym">Tritirachium shiotae</name>
    <dbReference type="NCBI Taxonomy" id="176275"/>
    <lineage>
        <taxon>Eukaryota</taxon>
        <taxon>Fungi</taxon>
        <taxon>Dikarya</taxon>
        <taxon>Ascomycota</taxon>
        <taxon>Pezizomycotina</taxon>
        <taxon>Sordariomycetes</taxon>
        <taxon>Hypocreomycetidae</taxon>
        <taxon>Hypocreales</taxon>
        <taxon>Cordycipitaceae</taxon>
        <taxon>Beauveria</taxon>
    </lineage>
</organism>
<proteinExistence type="predicted"/>
<sequence length="63" mass="7123">MAALRSRGGYAVLATRVRALCQEEGFGVRRQRRWDMEVWYLPLSMDNRGQSSLSQSTDMSAAV</sequence>
<comment type="caution">
    <text evidence="1">The sequence shown here is derived from an EMBL/GenBank/DDBJ whole genome shotgun (WGS) entry which is preliminary data.</text>
</comment>
<dbReference type="EMBL" id="MRVG01000001">
    <property type="protein sequence ID" value="PMB73814.1"/>
    <property type="molecule type" value="Genomic_DNA"/>
</dbReference>
<dbReference type="Proteomes" id="UP000235728">
    <property type="component" value="Unassembled WGS sequence"/>
</dbReference>
<evidence type="ECO:0000313" key="1">
    <source>
        <dbReference type="EMBL" id="PMB73814.1"/>
    </source>
</evidence>
<dbReference type="AlphaFoldDB" id="A0A2N6P2R9"/>